<dbReference type="EMBL" id="CAJDYZ010011557">
    <property type="protein sequence ID" value="CAD1479656.1"/>
    <property type="molecule type" value="Genomic_DNA"/>
</dbReference>
<evidence type="ECO:0000313" key="1">
    <source>
        <dbReference type="EMBL" id="CAD1479656.1"/>
    </source>
</evidence>
<dbReference type="Proteomes" id="UP000752696">
    <property type="component" value="Unassembled WGS sequence"/>
</dbReference>
<evidence type="ECO:0000313" key="2">
    <source>
        <dbReference type="Proteomes" id="UP000752696"/>
    </source>
</evidence>
<feature type="non-terminal residue" evidence="1">
    <location>
        <position position="1"/>
    </location>
</feature>
<comment type="caution">
    <text evidence="1">The sequence shown here is derived from an EMBL/GenBank/DDBJ whole genome shotgun (WGS) entry which is preliminary data.</text>
</comment>
<evidence type="ECO:0008006" key="3">
    <source>
        <dbReference type="Google" id="ProtNLM"/>
    </source>
</evidence>
<dbReference type="AlphaFoldDB" id="A0A6V7HH50"/>
<accession>A0A6V7HH50</accession>
<sequence length="64" mass="7254">NPTNCGRNITADNIFTSVSLVTKFLAKKKRSHVGITRGNKKELIKITRTNNGQYESFLNNMRIT</sequence>
<organism evidence="1 2">
    <name type="scientific">Heterotrigona itama</name>
    <dbReference type="NCBI Taxonomy" id="395501"/>
    <lineage>
        <taxon>Eukaryota</taxon>
        <taxon>Metazoa</taxon>
        <taxon>Ecdysozoa</taxon>
        <taxon>Arthropoda</taxon>
        <taxon>Hexapoda</taxon>
        <taxon>Insecta</taxon>
        <taxon>Pterygota</taxon>
        <taxon>Neoptera</taxon>
        <taxon>Endopterygota</taxon>
        <taxon>Hymenoptera</taxon>
        <taxon>Apocrita</taxon>
        <taxon>Aculeata</taxon>
        <taxon>Apoidea</taxon>
        <taxon>Anthophila</taxon>
        <taxon>Apidae</taxon>
        <taxon>Heterotrigona</taxon>
    </lineage>
</organism>
<dbReference type="OrthoDB" id="6077919at2759"/>
<proteinExistence type="predicted"/>
<gene>
    <name evidence="1" type="ORF">MHI_LOCUS873559</name>
</gene>
<keyword evidence="2" id="KW-1185">Reference proteome</keyword>
<name>A0A6V7HH50_9HYME</name>
<protein>
    <recommendedName>
        <fullName evidence="3">PiggyBac transposable element-derived protein domain-containing protein</fullName>
    </recommendedName>
</protein>
<reference evidence="1" key="1">
    <citation type="submission" date="2020-07" db="EMBL/GenBank/DDBJ databases">
        <authorList>
            <person name="Nazaruddin N."/>
        </authorList>
    </citation>
    <scope>NUCLEOTIDE SEQUENCE</scope>
</reference>